<organism evidence="2 3">
    <name type="scientific">Sorghum bicolor</name>
    <name type="common">Sorghum</name>
    <name type="synonym">Sorghum vulgare</name>
    <dbReference type="NCBI Taxonomy" id="4558"/>
    <lineage>
        <taxon>Eukaryota</taxon>
        <taxon>Viridiplantae</taxon>
        <taxon>Streptophyta</taxon>
        <taxon>Embryophyta</taxon>
        <taxon>Tracheophyta</taxon>
        <taxon>Spermatophyta</taxon>
        <taxon>Magnoliopsida</taxon>
        <taxon>Liliopsida</taxon>
        <taxon>Poales</taxon>
        <taxon>Poaceae</taxon>
        <taxon>PACMAD clade</taxon>
        <taxon>Panicoideae</taxon>
        <taxon>Andropogonodae</taxon>
        <taxon>Andropogoneae</taxon>
        <taxon>Sorghinae</taxon>
        <taxon>Sorghum</taxon>
    </lineage>
</organism>
<dbReference type="InParanoid" id="A0A1B6Q6Y8"/>
<name>A0A1B6Q6Y8_SORBI</name>
<evidence type="ECO:0000313" key="3">
    <source>
        <dbReference type="Proteomes" id="UP000000768"/>
    </source>
</evidence>
<reference evidence="2 3" key="1">
    <citation type="journal article" date="2009" name="Nature">
        <title>The Sorghum bicolor genome and the diversification of grasses.</title>
        <authorList>
            <person name="Paterson A.H."/>
            <person name="Bowers J.E."/>
            <person name="Bruggmann R."/>
            <person name="Dubchak I."/>
            <person name="Grimwood J."/>
            <person name="Gundlach H."/>
            <person name="Haberer G."/>
            <person name="Hellsten U."/>
            <person name="Mitros T."/>
            <person name="Poliakov A."/>
            <person name="Schmutz J."/>
            <person name="Spannagl M."/>
            <person name="Tang H."/>
            <person name="Wang X."/>
            <person name="Wicker T."/>
            <person name="Bharti A.K."/>
            <person name="Chapman J."/>
            <person name="Feltus F.A."/>
            <person name="Gowik U."/>
            <person name="Grigoriev I.V."/>
            <person name="Lyons E."/>
            <person name="Maher C.A."/>
            <person name="Martis M."/>
            <person name="Narechania A."/>
            <person name="Otillar R.P."/>
            <person name="Penning B.W."/>
            <person name="Salamov A.A."/>
            <person name="Wang Y."/>
            <person name="Zhang L."/>
            <person name="Carpita N.C."/>
            <person name="Freeling M."/>
            <person name="Gingle A.R."/>
            <person name="Hash C.T."/>
            <person name="Keller B."/>
            <person name="Klein P."/>
            <person name="Kresovich S."/>
            <person name="McCann M.C."/>
            <person name="Ming R."/>
            <person name="Peterson D.G."/>
            <person name="Mehboob-ur-Rahman"/>
            <person name="Ware D."/>
            <person name="Westhoff P."/>
            <person name="Mayer K.F."/>
            <person name="Messing J."/>
            <person name="Rokhsar D.S."/>
        </authorList>
    </citation>
    <scope>NUCLEOTIDE SEQUENCE [LARGE SCALE GENOMIC DNA]</scope>
    <source>
        <strain evidence="3">cv. BTx623</strain>
    </source>
</reference>
<keyword evidence="3" id="KW-1185">Reference proteome</keyword>
<dbReference type="OMA" id="KVEMWRM"/>
<dbReference type="FunCoup" id="A0A1B6Q6Y8">
    <property type="interactions" value="131"/>
</dbReference>
<dbReference type="Proteomes" id="UP000000768">
    <property type="component" value="Chromosome 3"/>
</dbReference>
<proteinExistence type="predicted"/>
<protein>
    <submittedName>
        <fullName evidence="2">Uncharacterized protein</fullName>
    </submittedName>
</protein>
<feature type="region of interest" description="Disordered" evidence="1">
    <location>
        <begin position="47"/>
        <end position="67"/>
    </location>
</feature>
<sequence length="83" mass="9807">MGSVVSSAYAALCSFVDALLDKLDMWWLIATDPYIRSLTAEERESTRRWLREMDRPEPQDNSPSLRNRRRRRCNYRHPCCSSL</sequence>
<dbReference type="Gramene" id="KXG33671">
    <property type="protein sequence ID" value="KXG33671"/>
    <property type="gene ID" value="SORBI_3003G351100"/>
</dbReference>
<dbReference type="AlphaFoldDB" id="A0A1B6Q6Y8"/>
<evidence type="ECO:0000256" key="1">
    <source>
        <dbReference type="SAM" id="MobiDB-lite"/>
    </source>
</evidence>
<dbReference type="EMBL" id="CM000762">
    <property type="protein sequence ID" value="KXG33671.1"/>
    <property type="molecule type" value="Genomic_DNA"/>
</dbReference>
<accession>A0A1B6Q6Y8</accession>
<evidence type="ECO:0000313" key="2">
    <source>
        <dbReference type="EMBL" id="KXG33671.1"/>
    </source>
</evidence>
<feature type="compositionally biased region" description="Basic and acidic residues" evidence="1">
    <location>
        <begin position="47"/>
        <end position="58"/>
    </location>
</feature>
<reference evidence="3" key="2">
    <citation type="journal article" date="2018" name="Plant J.">
        <title>The Sorghum bicolor reference genome: improved assembly, gene annotations, a transcriptome atlas, and signatures of genome organization.</title>
        <authorList>
            <person name="McCormick R.F."/>
            <person name="Truong S.K."/>
            <person name="Sreedasyam A."/>
            <person name="Jenkins J."/>
            <person name="Shu S."/>
            <person name="Sims D."/>
            <person name="Kennedy M."/>
            <person name="Amirebrahimi M."/>
            <person name="Weers B.D."/>
            <person name="McKinley B."/>
            <person name="Mattison A."/>
            <person name="Morishige D.T."/>
            <person name="Grimwood J."/>
            <person name="Schmutz J."/>
            <person name="Mullet J.E."/>
        </authorList>
    </citation>
    <scope>NUCLEOTIDE SEQUENCE [LARGE SCALE GENOMIC DNA]</scope>
    <source>
        <strain evidence="3">cv. BTx623</strain>
    </source>
</reference>
<gene>
    <name evidence="2" type="ORF">SORBI_3003G351100</name>
</gene>